<dbReference type="AlphaFoldDB" id="A4BP30"/>
<dbReference type="STRING" id="314278.NB231_11364"/>
<dbReference type="HOGENOM" id="CLU_1979186_0_0_6"/>
<evidence type="ECO:0000313" key="3">
    <source>
        <dbReference type="Proteomes" id="UP000003374"/>
    </source>
</evidence>
<reference evidence="2 3" key="1">
    <citation type="submission" date="2006-02" db="EMBL/GenBank/DDBJ databases">
        <authorList>
            <person name="Waterbury J."/>
            <person name="Ferriera S."/>
            <person name="Johnson J."/>
            <person name="Kravitz S."/>
            <person name="Halpern A."/>
            <person name="Remington K."/>
            <person name="Beeson K."/>
            <person name="Tran B."/>
            <person name="Rogers Y.-H."/>
            <person name="Friedman R."/>
            <person name="Venter J.C."/>
        </authorList>
    </citation>
    <scope>NUCLEOTIDE SEQUENCE [LARGE SCALE GENOMIC DNA]</scope>
    <source>
        <strain evidence="2 3">Nb-231</strain>
    </source>
</reference>
<protein>
    <submittedName>
        <fullName evidence="2">Uncharacterized protein</fullName>
    </submittedName>
</protein>
<evidence type="ECO:0000313" key="2">
    <source>
        <dbReference type="EMBL" id="EAR22331.1"/>
    </source>
</evidence>
<sequence>MRHVVDDVAFVAGTQQLEEVDAALGGRAREEGEQLIADVSAEAVATLVTSAGVVDMDELAALQGDAQQRLGDVVVLIEDERAQPRPEVSATELHRQAAHAASRPVASPNVRADSGCCVRRCADPGR</sequence>
<keyword evidence="3" id="KW-1185">Reference proteome</keyword>
<feature type="region of interest" description="Disordered" evidence="1">
    <location>
        <begin position="83"/>
        <end position="111"/>
    </location>
</feature>
<comment type="caution">
    <text evidence="2">The sequence shown here is derived from an EMBL/GenBank/DDBJ whole genome shotgun (WGS) entry which is preliminary data.</text>
</comment>
<accession>A4BP30</accession>
<evidence type="ECO:0000256" key="1">
    <source>
        <dbReference type="SAM" id="MobiDB-lite"/>
    </source>
</evidence>
<proteinExistence type="predicted"/>
<dbReference type="EMBL" id="AAOF01000003">
    <property type="protein sequence ID" value="EAR22331.1"/>
    <property type="molecule type" value="Genomic_DNA"/>
</dbReference>
<dbReference type="Proteomes" id="UP000003374">
    <property type="component" value="Unassembled WGS sequence"/>
</dbReference>
<organism evidence="2 3">
    <name type="scientific">Nitrococcus mobilis Nb-231</name>
    <dbReference type="NCBI Taxonomy" id="314278"/>
    <lineage>
        <taxon>Bacteria</taxon>
        <taxon>Pseudomonadati</taxon>
        <taxon>Pseudomonadota</taxon>
        <taxon>Gammaproteobacteria</taxon>
        <taxon>Chromatiales</taxon>
        <taxon>Ectothiorhodospiraceae</taxon>
        <taxon>Nitrococcus</taxon>
    </lineage>
</organism>
<name>A4BP30_9GAMM</name>
<gene>
    <name evidence="2" type="ORF">NB231_11364</name>
</gene>